<dbReference type="InterPro" id="IPR036291">
    <property type="entry name" value="NAD(P)-bd_dom_sf"/>
</dbReference>
<dbReference type="GO" id="GO:0030170">
    <property type="term" value="F:pyridoxal phosphate binding"/>
    <property type="evidence" value="ECO:0007669"/>
    <property type="project" value="InterPro"/>
</dbReference>
<accession>A0A3D8RQ43</accession>
<dbReference type="Gene3D" id="3.40.640.10">
    <property type="entry name" value="Type I PLP-dependent aspartate aminotransferase-like (Major domain)"/>
    <property type="match status" value="1"/>
</dbReference>
<protein>
    <recommendedName>
        <fullName evidence="4">Aminotransferase class I/classII large domain-containing protein</fullName>
    </recommendedName>
</protein>
<name>A0A3D8RQ43_9HELO</name>
<dbReference type="Gene3D" id="3.40.50.720">
    <property type="entry name" value="NAD(P)-binding Rossmann-like Domain"/>
    <property type="match status" value="1"/>
</dbReference>
<dbReference type="AlphaFoldDB" id="A0A3D8RQ43"/>
<comment type="similarity">
    <text evidence="1">Belongs to the short-chain dehydrogenases/reductases (SDR) family.</text>
</comment>
<evidence type="ECO:0000313" key="6">
    <source>
        <dbReference type="Proteomes" id="UP000256328"/>
    </source>
</evidence>
<dbReference type="InterPro" id="IPR015424">
    <property type="entry name" value="PyrdxlP-dep_Trfase"/>
</dbReference>
<evidence type="ECO:0000256" key="2">
    <source>
        <dbReference type="ARBA" id="ARBA00022857"/>
    </source>
</evidence>
<proteinExistence type="inferred from homology"/>
<evidence type="ECO:0000313" key="5">
    <source>
        <dbReference type="EMBL" id="RDW76202.1"/>
    </source>
</evidence>
<dbReference type="Pfam" id="PF00106">
    <property type="entry name" value="adh_short"/>
    <property type="match status" value="1"/>
</dbReference>
<keyword evidence="3" id="KW-0560">Oxidoreductase</keyword>
<dbReference type="EMBL" id="PDLN01000009">
    <property type="protein sequence ID" value="RDW76202.1"/>
    <property type="molecule type" value="Genomic_DNA"/>
</dbReference>
<dbReference type="PANTHER" id="PTHR43618:SF18">
    <property type="entry name" value="SHORT CHAIN DEHYDROGENASE_REDUCTASE FAMILY (AFU_ORTHOLOGUE AFUA_5G12480)"/>
    <property type="match status" value="1"/>
</dbReference>
<dbReference type="Gene3D" id="3.90.1150.10">
    <property type="entry name" value="Aspartate Aminotransferase, domain 1"/>
    <property type="match status" value="1"/>
</dbReference>
<evidence type="ECO:0000256" key="3">
    <source>
        <dbReference type="ARBA" id="ARBA00023002"/>
    </source>
</evidence>
<keyword evidence="2" id="KW-0521">NADP</keyword>
<dbReference type="SUPFAM" id="SSF51735">
    <property type="entry name" value="NAD(P)-binding Rossmann-fold domains"/>
    <property type="match status" value="1"/>
</dbReference>
<dbReference type="InterPro" id="IPR015421">
    <property type="entry name" value="PyrdxlP-dep_Trfase_major"/>
</dbReference>
<dbReference type="PANTHER" id="PTHR43618">
    <property type="entry name" value="7-ALPHA-HYDROXYSTEROID DEHYDROGENASE"/>
    <property type="match status" value="1"/>
</dbReference>
<comment type="caution">
    <text evidence="5">The sequence shown here is derived from an EMBL/GenBank/DDBJ whole genome shotgun (WGS) entry which is preliminary data.</text>
</comment>
<sequence>MSTPTTTYAERMLKNWLKEHELQSPLVKNESAFNRNLERDLDRARVDFGLMTVKPRWDTSVIDFTTSDFLSLSRSGKIREATKAELERQGDYLLSASGSRPQFGNYDYILEVEKEIAKFHNADTAWIAHSGLLAVVGIIEAATLPGDAIVFDEMMHASTHVGMRVSKAEHRNSFRHNDPESLREVLTGLKDKYSTYRDGSQSILVIVESIYSMDGDICPLKECVDVVQELFPLGNAQLMIDEAHSNGVLGPRGAGLVQMLGLEKEIAIRVHMCSKALGSTGGVILCNKTIRHAIVHSSRCLTYSGAPSMLMVASIRCGYALLASGETREAQERIQTMVKYFFKKLTSESVWEDAVDTGLLRSPLLEDWEQREVHSHIVPIFTRPRHEQYLFFHMSLAGMNAYNISYPVVPKRSSLVRMIFHAHNTEEEIDKAVAAICSWATEMLEIEESGSIGTLPKAAARVYAMQAALAGTAIALYQNIMNLKRKSQPAEDQEPRASKKIQCMLPDSSQDLFRVDGLVALITGGGTGIGLMMAKALALNGASKVYISGRRKDVLEEAAKQSPFGNIIPMVADVSSKEQLEALAESIRSDTGYLNLLVANAGTWGPGPDQRWGASVREFQAEAMKIPMDEWDQCFRVNVSACYYSTVAVLDLLDKGNAQKNYCDGEVRSQVIMTGSVGGFSRILGGRYAYRASKSAVTHLAKCFSTGFQEFGIRVNTLAPGLFPSEMTGPLMKKYGDTAGGDGKMDPKKLPEQRAGLEEEMVGTMLYLASRAGAYNNGSVCVVDGGLTSVMPSTY</sequence>
<dbReference type="InterPro" id="IPR015422">
    <property type="entry name" value="PyrdxlP-dep_Trfase_small"/>
</dbReference>
<dbReference type="InterPro" id="IPR052178">
    <property type="entry name" value="Sec_Metab_Biosynth_SDR"/>
</dbReference>
<dbReference type="SUPFAM" id="SSF53383">
    <property type="entry name" value="PLP-dependent transferases"/>
    <property type="match status" value="1"/>
</dbReference>
<feature type="domain" description="Aminotransferase class I/classII large" evidence="4">
    <location>
        <begin position="60"/>
        <end position="436"/>
    </location>
</feature>
<organism evidence="5 6">
    <name type="scientific">Coleophoma crateriformis</name>
    <dbReference type="NCBI Taxonomy" id="565419"/>
    <lineage>
        <taxon>Eukaryota</taxon>
        <taxon>Fungi</taxon>
        <taxon>Dikarya</taxon>
        <taxon>Ascomycota</taxon>
        <taxon>Pezizomycotina</taxon>
        <taxon>Leotiomycetes</taxon>
        <taxon>Helotiales</taxon>
        <taxon>Dermateaceae</taxon>
        <taxon>Coleophoma</taxon>
    </lineage>
</organism>
<reference evidence="5 6" key="1">
    <citation type="journal article" date="2018" name="IMA Fungus">
        <title>IMA Genome-F 9: Draft genome sequence of Annulohypoxylon stygium, Aspergillus mulundensis, Berkeleyomyces basicola (syn. Thielaviopsis basicola), Ceratocystis smalleyi, two Cercospora beticola strains, Coleophoma cylindrospora, Fusarium fracticaudum, Phialophora cf. hyalina, and Morchella septimelata.</title>
        <authorList>
            <person name="Wingfield B.D."/>
            <person name="Bills G.F."/>
            <person name="Dong Y."/>
            <person name="Huang W."/>
            <person name="Nel W.J."/>
            <person name="Swalarsk-Parry B.S."/>
            <person name="Vaghefi N."/>
            <person name="Wilken P.M."/>
            <person name="An Z."/>
            <person name="de Beer Z.W."/>
            <person name="De Vos L."/>
            <person name="Chen L."/>
            <person name="Duong T.A."/>
            <person name="Gao Y."/>
            <person name="Hammerbacher A."/>
            <person name="Kikkert J.R."/>
            <person name="Li Y."/>
            <person name="Li H."/>
            <person name="Li K."/>
            <person name="Li Q."/>
            <person name="Liu X."/>
            <person name="Ma X."/>
            <person name="Naidoo K."/>
            <person name="Pethybridge S.J."/>
            <person name="Sun J."/>
            <person name="Steenkamp E.T."/>
            <person name="van der Nest M.A."/>
            <person name="van Wyk S."/>
            <person name="Wingfield M.J."/>
            <person name="Xiong C."/>
            <person name="Yue Q."/>
            <person name="Zhang X."/>
        </authorList>
    </citation>
    <scope>NUCLEOTIDE SEQUENCE [LARGE SCALE GENOMIC DNA]</scope>
    <source>
        <strain evidence="5 6">BP5796</strain>
    </source>
</reference>
<dbReference type="Proteomes" id="UP000256328">
    <property type="component" value="Unassembled WGS sequence"/>
</dbReference>
<dbReference type="PRINTS" id="PR00081">
    <property type="entry name" value="GDHRDH"/>
</dbReference>
<keyword evidence="6" id="KW-1185">Reference proteome</keyword>
<dbReference type="OrthoDB" id="2382073at2759"/>
<gene>
    <name evidence="5" type="ORF">BP5796_07023</name>
</gene>
<dbReference type="InterPro" id="IPR002347">
    <property type="entry name" value="SDR_fam"/>
</dbReference>
<dbReference type="CDD" id="cd05233">
    <property type="entry name" value="SDR_c"/>
    <property type="match status" value="1"/>
</dbReference>
<dbReference type="Pfam" id="PF00155">
    <property type="entry name" value="Aminotran_1_2"/>
    <property type="match status" value="1"/>
</dbReference>
<evidence type="ECO:0000256" key="1">
    <source>
        <dbReference type="ARBA" id="ARBA00006484"/>
    </source>
</evidence>
<dbReference type="GO" id="GO:0016491">
    <property type="term" value="F:oxidoreductase activity"/>
    <property type="evidence" value="ECO:0007669"/>
    <property type="project" value="UniProtKB-KW"/>
</dbReference>
<evidence type="ECO:0000259" key="4">
    <source>
        <dbReference type="Pfam" id="PF00155"/>
    </source>
</evidence>
<dbReference type="InterPro" id="IPR004839">
    <property type="entry name" value="Aminotransferase_I/II_large"/>
</dbReference>